<dbReference type="InterPro" id="IPR008160">
    <property type="entry name" value="Collagen"/>
</dbReference>
<protein>
    <submittedName>
        <fullName evidence="2">Uncharacterized protein</fullName>
    </submittedName>
</protein>
<dbReference type="PANTHER" id="PTHR24637:SF334">
    <property type="entry name" value="NEMATODE CUTICLE COLLAGEN N-TERMINAL DOMAIN-CONTAINING PROTEIN"/>
    <property type="match status" value="1"/>
</dbReference>
<feature type="compositionally biased region" description="Low complexity" evidence="1">
    <location>
        <begin position="211"/>
        <end position="229"/>
    </location>
</feature>
<comment type="caution">
    <text evidence="2">The sequence shown here is derived from an EMBL/GenBank/DDBJ whole genome shotgun (WGS) entry which is preliminary data.</text>
</comment>
<evidence type="ECO:0000313" key="3">
    <source>
        <dbReference type="Proteomes" id="UP001163046"/>
    </source>
</evidence>
<dbReference type="OrthoDB" id="10072310at2759"/>
<dbReference type="EMBL" id="MU826828">
    <property type="protein sequence ID" value="KAJ7374267.1"/>
    <property type="molecule type" value="Genomic_DNA"/>
</dbReference>
<dbReference type="Proteomes" id="UP001163046">
    <property type="component" value="Unassembled WGS sequence"/>
</dbReference>
<accession>A0A9W9Z349</accession>
<feature type="region of interest" description="Disordered" evidence="1">
    <location>
        <begin position="211"/>
        <end position="257"/>
    </location>
</feature>
<sequence length="332" mass="35154">MAVNTSLTTRIDSLDSNTNRLSSILGTTRSDLEKLNKTLINTTLKLNDTASMLLEQDNKLNTLLIDMNTTLSLKLNDTAAKRLEQDTKLYGLLNDLNTTLSLKTNRLSVSVNMAYTLANQTEKTLNTFKNSTESSLVSVLGGLTSLEGNVNLTKDELSLTISNTTKEVENASKLQGPIGPPGFNGSQGLIGPVGPAGPQGFNGTQGTQGITGAQGFNGSQGAQGATGPQGPQGGGDFSQCIHKTSTQTGSQGPVTSLSPAAPVKVILGEPSDKRIVGVTCSSDIVTQQPLLKTQTNPANDQLFYYCECYGHYGSGQQSVQCIMHYWECPLTT</sequence>
<organism evidence="2 3">
    <name type="scientific">Desmophyllum pertusum</name>
    <dbReference type="NCBI Taxonomy" id="174260"/>
    <lineage>
        <taxon>Eukaryota</taxon>
        <taxon>Metazoa</taxon>
        <taxon>Cnidaria</taxon>
        <taxon>Anthozoa</taxon>
        <taxon>Hexacorallia</taxon>
        <taxon>Scleractinia</taxon>
        <taxon>Caryophylliina</taxon>
        <taxon>Caryophylliidae</taxon>
        <taxon>Desmophyllum</taxon>
    </lineage>
</organism>
<evidence type="ECO:0000256" key="1">
    <source>
        <dbReference type="SAM" id="MobiDB-lite"/>
    </source>
</evidence>
<feature type="compositionally biased region" description="Polar residues" evidence="1">
    <location>
        <begin position="241"/>
        <end position="257"/>
    </location>
</feature>
<name>A0A9W9Z349_9CNID</name>
<dbReference type="Pfam" id="PF01391">
    <property type="entry name" value="Collagen"/>
    <property type="match status" value="1"/>
</dbReference>
<reference evidence="2" key="1">
    <citation type="submission" date="2023-01" db="EMBL/GenBank/DDBJ databases">
        <title>Genome assembly of the deep-sea coral Lophelia pertusa.</title>
        <authorList>
            <person name="Herrera S."/>
            <person name="Cordes E."/>
        </authorList>
    </citation>
    <scope>NUCLEOTIDE SEQUENCE</scope>
    <source>
        <strain evidence="2">USNM1676648</strain>
        <tissue evidence="2">Polyp</tissue>
    </source>
</reference>
<gene>
    <name evidence="2" type="ORF">OS493_007348</name>
</gene>
<dbReference type="PANTHER" id="PTHR24637">
    <property type="entry name" value="COLLAGEN"/>
    <property type="match status" value="1"/>
</dbReference>
<evidence type="ECO:0000313" key="2">
    <source>
        <dbReference type="EMBL" id="KAJ7374267.1"/>
    </source>
</evidence>
<keyword evidence="3" id="KW-1185">Reference proteome</keyword>
<proteinExistence type="predicted"/>
<dbReference type="AlphaFoldDB" id="A0A9W9Z349"/>